<feature type="domain" description="Protein kinase" evidence="1">
    <location>
        <begin position="12"/>
        <end position="98"/>
    </location>
</feature>
<evidence type="ECO:0000313" key="2">
    <source>
        <dbReference type="EMBL" id="OQR82409.1"/>
    </source>
</evidence>
<dbReference type="InterPro" id="IPR000719">
    <property type="entry name" value="Prot_kinase_dom"/>
</dbReference>
<dbReference type="SUPFAM" id="SSF56112">
    <property type="entry name" value="Protein kinase-like (PK-like)"/>
    <property type="match status" value="1"/>
</dbReference>
<dbReference type="AlphaFoldDB" id="A0A1V9Y9Q0"/>
<dbReference type="Pfam" id="PF00069">
    <property type="entry name" value="Pkinase"/>
    <property type="match status" value="1"/>
</dbReference>
<gene>
    <name evidence="2" type="ORF">ACHHYP_16076</name>
</gene>
<comment type="caution">
    <text evidence="2">The sequence shown here is derived from an EMBL/GenBank/DDBJ whole genome shotgun (WGS) entry which is preliminary data.</text>
</comment>
<dbReference type="Proteomes" id="UP000243579">
    <property type="component" value="Unassembled WGS sequence"/>
</dbReference>
<dbReference type="GO" id="GO:0004672">
    <property type="term" value="F:protein kinase activity"/>
    <property type="evidence" value="ECO:0007669"/>
    <property type="project" value="InterPro"/>
</dbReference>
<evidence type="ECO:0000259" key="1">
    <source>
        <dbReference type="Pfam" id="PF00069"/>
    </source>
</evidence>
<dbReference type="EMBL" id="JNBR01002460">
    <property type="protein sequence ID" value="OQR82409.1"/>
    <property type="molecule type" value="Genomic_DNA"/>
</dbReference>
<accession>A0A1V9Y9Q0</accession>
<organism evidence="2 3">
    <name type="scientific">Achlya hypogyna</name>
    <name type="common">Oomycete</name>
    <name type="synonym">Protoachlya hypogyna</name>
    <dbReference type="NCBI Taxonomy" id="1202772"/>
    <lineage>
        <taxon>Eukaryota</taxon>
        <taxon>Sar</taxon>
        <taxon>Stramenopiles</taxon>
        <taxon>Oomycota</taxon>
        <taxon>Saprolegniomycetes</taxon>
        <taxon>Saprolegniales</taxon>
        <taxon>Achlyaceae</taxon>
        <taxon>Achlya</taxon>
    </lineage>
</organism>
<name>A0A1V9Y9Q0_ACHHY</name>
<evidence type="ECO:0000313" key="3">
    <source>
        <dbReference type="Proteomes" id="UP000243579"/>
    </source>
</evidence>
<sequence>MEKAGHLNLAHRSANIVAHYKNFVADGHDHFVMEYCGHGDLFAFVHASKRVAADCVKIFLAQISSAVACRHSDLSIENTFMDSNFNCKVGGFDLAPWAKQFYMAPLVAATPLFQKATHADYVFRYALAKGLASAL</sequence>
<dbReference type="GO" id="GO:0005524">
    <property type="term" value="F:ATP binding"/>
    <property type="evidence" value="ECO:0007669"/>
    <property type="project" value="InterPro"/>
</dbReference>
<dbReference type="Gene3D" id="1.10.510.10">
    <property type="entry name" value="Transferase(Phosphotransferase) domain 1"/>
    <property type="match status" value="1"/>
</dbReference>
<proteinExistence type="predicted"/>
<keyword evidence="3" id="KW-1185">Reference proteome</keyword>
<protein>
    <recommendedName>
        <fullName evidence="1">Protein kinase domain-containing protein</fullName>
    </recommendedName>
</protein>
<reference evidence="2 3" key="1">
    <citation type="journal article" date="2014" name="Genome Biol. Evol.">
        <title>The secreted proteins of Achlya hypogyna and Thraustotheca clavata identify the ancestral oomycete secretome and reveal gene acquisitions by horizontal gene transfer.</title>
        <authorList>
            <person name="Misner I."/>
            <person name="Blouin N."/>
            <person name="Leonard G."/>
            <person name="Richards T.A."/>
            <person name="Lane C.E."/>
        </authorList>
    </citation>
    <scope>NUCLEOTIDE SEQUENCE [LARGE SCALE GENOMIC DNA]</scope>
    <source>
        <strain evidence="2 3">ATCC 48635</strain>
    </source>
</reference>
<dbReference type="STRING" id="1202772.A0A1V9Y9Q0"/>
<dbReference type="InterPro" id="IPR011009">
    <property type="entry name" value="Kinase-like_dom_sf"/>
</dbReference>